<dbReference type="InterPro" id="IPR036097">
    <property type="entry name" value="HisK_dim/P_sf"/>
</dbReference>
<evidence type="ECO:0000256" key="8">
    <source>
        <dbReference type="ARBA" id="ARBA00022840"/>
    </source>
</evidence>
<proteinExistence type="predicted"/>
<sequence length="415" mass="47889">MFKKTRRRLVILNALVFFILQNAFGAIIYFYTQYSLYHQVDQTILEKRNHLQHEREKLSKELSPEREENHRLVYLLWKKGNKLYQVIPQSALSAKDTAHFSPLLKKKGLQTVAIGAESYRFITMSEPEDKEFSPVRRIQIVYNLRRENEMLDHLLVVIGFGSLLSVFIAVLAGLYLANKALIPIKRSWEKQQRFVADASHELRTPLSVMKLNLEHLFRHPDYTIEQESETIHQAIQEIHYMSKMTSDLLTLARSDTDQIQLLQESVQLNEILQHVIKDFKALASRKNIQIRDEISPIKMIGDKERLKQLFVILLDNALKYTGENGLITIKAGVKNSRATVEVADTGIGIPKGDLPYIFDRYYRGDKSRTRHLEGSGLGLSIADWIVRSHTGKIRVVSKEGEGTNVFVSFPLRTKY</sequence>
<evidence type="ECO:0000313" key="12">
    <source>
        <dbReference type="EMBL" id="MED3564004.1"/>
    </source>
</evidence>
<dbReference type="InterPro" id="IPR050351">
    <property type="entry name" value="BphY/WalK/GraS-like"/>
</dbReference>
<evidence type="ECO:0000256" key="5">
    <source>
        <dbReference type="ARBA" id="ARBA00022679"/>
    </source>
</evidence>
<evidence type="ECO:0000259" key="11">
    <source>
        <dbReference type="PROSITE" id="PS50109"/>
    </source>
</evidence>
<keyword evidence="13" id="KW-1185">Reference proteome</keyword>
<comment type="caution">
    <text evidence="12">The sequence shown here is derived from an EMBL/GenBank/DDBJ whole genome shotgun (WGS) entry which is preliminary data.</text>
</comment>
<dbReference type="InterPro" id="IPR003661">
    <property type="entry name" value="HisK_dim/P_dom"/>
</dbReference>
<protein>
    <recommendedName>
        <fullName evidence="3">histidine kinase</fullName>
        <ecNumber evidence="3">2.7.13.3</ecNumber>
    </recommendedName>
</protein>
<evidence type="ECO:0000256" key="9">
    <source>
        <dbReference type="ARBA" id="ARBA00023012"/>
    </source>
</evidence>
<feature type="domain" description="Histidine kinase" evidence="11">
    <location>
        <begin position="197"/>
        <end position="413"/>
    </location>
</feature>
<dbReference type="InterPro" id="IPR004358">
    <property type="entry name" value="Sig_transdc_His_kin-like_C"/>
</dbReference>
<dbReference type="Pfam" id="PF00512">
    <property type="entry name" value="HisKA"/>
    <property type="match status" value="1"/>
</dbReference>
<dbReference type="SMART" id="SM00387">
    <property type="entry name" value="HATPase_c"/>
    <property type="match status" value="1"/>
</dbReference>
<keyword evidence="4" id="KW-0597">Phosphoprotein</keyword>
<dbReference type="InterPro" id="IPR005467">
    <property type="entry name" value="His_kinase_dom"/>
</dbReference>
<organism evidence="12 13">
    <name type="scientific">Bacillus xiapuensis</name>
    <dbReference type="NCBI Taxonomy" id="2014075"/>
    <lineage>
        <taxon>Bacteria</taxon>
        <taxon>Bacillati</taxon>
        <taxon>Bacillota</taxon>
        <taxon>Bacilli</taxon>
        <taxon>Bacillales</taxon>
        <taxon>Bacillaceae</taxon>
        <taxon>Bacillus</taxon>
    </lineage>
</organism>
<evidence type="ECO:0000256" key="1">
    <source>
        <dbReference type="ARBA" id="ARBA00000085"/>
    </source>
</evidence>
<dbReference type="SUPFAM" id="SSF47384">
    <property type="entry name" value="Homodimeric domain of signal transducing histidine kinase"/>
    <property type="match status" value="1"/>
</dbReference>
<dbReference type="InterPro" id="IPR003594">
    <property type="entry name" value="HATPase_dom"/>
</dbReference>
<evidence type="ECO:0000313" key="13">
    <source>
        <dbReference type="Proteomes" id="UP001330749"/>
    </source>
</evidence>
<dbReference type="Gene3D" id="3.30.565.10">
    <property type="entry name" value="Histidine kinase-like ATPase, C-terminal domain"/>
    <property type="match status" value="1"/>
</dbReference>
<evidence type="ECO:0000256" key="4">
    <source>
        <dbReference type="ARBA" id="ARBA00022553"/>
    </source>
</evidence>
<dbReference type="EMBL" id="JARMQG010000253">
    <property type="protein sequence ID" value="MED3564004.1"/>
    <property type="molecule type" value="Genomic_DNA"/>
</dbReference>
<dbReference type="Pfam" id="PF02518">
    <property type="entry name" value="HATPase_c"/>
    <property type="match status" value="1"/>
</dbReference>
<reference evidence="12 13" key="1">
    <citation type="submission" date="2023-03" db="EMBL/GenBank/DDBJ databases">
        <title>Bacillus Genome Sequencing.</title>
        <authorList>
            <person name="Dunlap C."/>
        </authorList>
    </citation>
    <scope>NUCLEOTIDE SEQUENCE [LARGE SCALE GENOMIC DNA]</scope>
    <source>
        <strain evidence="12 13">B-14544</strain>
    </source>
</reference>
<keyword evidence="8" id="KW-0067">ATP-binding</keyword>
<keyword evidence="9" id="KW-0902">Two-component regulatory system</keyword>
<dbReference type="Proteomes" id="UP001330749">
    <property type="component" value="Unassembled WGS sequence"/>
</dbReference>
<keyword evidence="10" id="KW-1133">Transmembrane helix</keyword>
<evidence type="ECO:0000256" key="10">
    <source>
        <dbReference type="SAM" id="Phobius"/>
    </source>
</evidence>
<dbReference type="CDD" id="cd00075">
    <property type="entry name" value="HATPase"/>
    <property type="match status" value="1"/>
</dbReference>
<keyword evidence="5" id="KW-0808">Transferase</keyword>
<dbReference type="PANTHER" id="PTHR45453">
    <property type="entry name" value="PHOSPHATE REGULON SENSOR PROTEIN PHOR"/>
    <property type="match status" value="1"/>
</dbReference>
<dbReference type="CDD" id="cd00082">
    <property type="entry name" value="HisKA"/>
    <property type="match status" value="1"/>
</dbReference>
<evidence type="ECO:0000256" key="2">
    <source>
        <dbReference type="ARBA" id="ARBA00004370"/>
    </source>
</evidence>
<keyword evidence="10" id="KW-0812">Transmembrane</keyword>
<dbReference type="PANTHER" id="PTHR45453:SF1">
    <property type="entry name" value="PHOSPHATE REGULON SENSOR PROTEIN PHOR"/>
    <property type="match status" value="1"/>
</dbReference>
<name>A0ABU6NDB4_9BACI</name>
<dbReference type="RefSeq" id="WP_327969115.1">
    <property type="nucleotide sequence ID" value="NZ_JARMQG010000253.1"/>
</dbReference>
<comment type="catalytic activity">
    <reaction evidence="1">
        <text>ATP + protein L-histidine = ADP + protein N-phospho-L-histidine.</text>
        <dbReference type="EC" id="2.7.13.3"/>
    </reaction>
</comment>
<comment type="subcellular location">
    <subcellularLocation>
        <location evidence="2">Membrane</location>
    </subcellularLocation>
</comment>
<dbReference type="GO" id="GO:0016301">
    <property type="term" value="F:kinase activity"/>
    <property type="evidence" value="ECO:0007669"/>
    <property type="project" value="UniProtKB-KW"/>
</dbReference>
<keyword evidence="6" id="KW-0547">Nucleotide-binding</keyword>
<dbReference type="PRINTS" id="PR00344">
    <property type="entry name" value="BCTRLSENSOR"/>
</dbReference>
<dbReference type="InterPro" id="IPR036890">
    <property type="entry name" value="HATPase_C_sf"/>
</dbReference>
<dbReference type="Gene3D" id="1.10.287.130">
    <property type="match status" value="1"/>
</dbReference>
<dbReference type="PROSITE" id="PS50109">
    <property type="entry name" value="HIS_KIN"/>
    <property type="match status" value="1"/>
</dbReference>
<evidence type="ECO:0000256" key="3">
    <source>
        <dbReference type="ARBA" id="ARBA00012438"/>
    </source>
</evidence>
<evidence type="ECO:0000256" key="7">
    <source>
        <dbReference type="ARBA" id="ARBA00022777"/>
    </source>
</evidence>
<keyword evidence="7 12" id="KW-0418">Kinase</keyword>
<dbReference type="EC" id="2.7.13.3" evidence="3"/>
<dbReference type="SMART" id="SM00388">
    <property type="entry name" value="HisKA"/>
    <property type="match status" value="1"/>
</dbReference>
<accession>A0ABU6NDB4</accession>
<evidence type="ECO:0000256" key="6">
    <source>
        <dbReference type="ARBA" id="ARBA00022741"/>
    </source>
</evidence>
<feature type="transmembrane region" description="Helical" evidence="10">
    <location>
        <begin position="154"/>
        <end position="177"/>
    </location>
</feature>
<dbReference type="SUPFAM" id="SSF55874">
    <property type="entry name" value="ATPase domain of HSP90 chaperone/DNA topoisomerase II/histidine kinase"/>
    <property type="match status" value="1"/>
</dbReference>
<keyword evidence="10" id="KW-0472">Membrane</keyword>
<gene>
    <name evidence="12" type="ORF">P4447_16385</name>
</gene>